<keyword evidence="2" id="KW-1185">Reference proteome</keyword>
<gene>
    <name evidence="1" type="ORF">SAMN05421810_103366</name>
</gene>
<sequence length="106" mass="11403">MPDFTVDIGGLDALGKDLDRTGENIDTATKRLADLGPEDLGPDVLDEACADFRDDWSGGLEELREAVEGIKGGLIEAKNAYAELEEALRQNLRKMADALVAEGNAR</sequence>
<proteinExistence type="predicted"/>
<organism evidence="1 2">
    <name type="scientific">Amycolatopsis arida</name>
    <dbReference type="NCBI Taxonomy" id="587909"/>
    <lineage>
        <taxon>Bacteria</taxon>
        <taxon>Bacillati</taxon>
        <taxon>Actinomycetota</taxon>
        <taxon>Actinomycetes</taxon>
        <taxon>Pseudonocardiales</taxon>
        <taxon>Pseudonocardiaceae</taxon>
        <taxon>Amycolatopsis</taxon>
    </lineage>
</organism>
<dbReference type="Proteomes" id="UP000198727">
    <property type="component" value="Unassembled WGS sequence"/>
</dbReference>
<dbReference type="STRING" id="587909.SAMN05421810_103366"/>
<dbReference type="EMBL" id="FOWW01000003">
    <property type="protein sequence ID" value="SFP77213.1"/>
    <property type="molecule type" value="Genomic_DNA"/>
</dbReference>
<evidence type="ECO:0000313" key="2">
    <source>
        <dbReference type="Proteomes" id="UP000198727"/>
    </source>
</evidence>
<dbReference type="AlphaFoldDB" id="A0A1I5T2G0"/>
<evidence type="ECO:0008006" key="3">
    <source>
        <dbReference type="Google" id="ProtNLM"/>
    </source>
</evidence>
<evidence type="ECO:0000313" key="1">
    <source>
        <dbReference type="EMBL" id="SFP77213.1"/>
    </source>
</evidence>
<accession>A0A1I5T2G0</accession>
<dbReference type="OrthoDB" id="3262422at2"/>
<reference evidence="2" key="1">
    <citation type="submission" date="2016-10" db="EMBL/GenBank/DDBJ databases">
        <authorList>
            <person name="Varghese N."/>
            <person name="Submissions S."/>
        </authorList>
    </citation>
    <scope>NUCLEOTIDE SEQUENCE [LARGE SCALE GENOMIC DNA]</scope>
    <source>
        <strain evidence="2">CGMCC 4.5579</strain>
    </source>
</reference>
<name>A0A1I5T2G0_9PSEU</name>
<protein>
    <recommendedName>
        <fullName evidence="3">Excreted virulence factor EspC, type VII ESX diderm</fullName>
    </recommendedName>
</protein>
<dbReference type="RefSeq" id="WP_134046082.1">
    <property type="nucleotide sequence ID" value="NZ_FOWW01000003.1"/>
</dbReference>